<feature type="region of interest" description="Disordered" evidence="1">
    <location>
        <begin position="199"/>
        <end position="226"/>
    </location>
</feature>
<proteinExistence type="predicted"/>
<reference evidence="4" key="2">
    <citation type="submission" date="2021-11" db="EMBL/GenBank/DDBJ databases">
        <authorList>
            <consortium name="Genoscope - CEA"/>
            <person name="William W."/>
        </authorList>
    </citation>
    <scope>NUCLEOTIDE SEQUENCE</scope>
</reference>
<evidence type="ECO:0000256" key="2">
    <source>
        <dbReference type="SAM" id="SignalP"/>
    </source>
</evidence>
<organism evidence="3">
    <name type="scientific">Pelagomonas calceolata</name>
    <dbReference type="NCBI Taxonomy" id="35677"/>
    <lineage>
        <taxon>Eukaryota</taxon>
        <taxon>Sar</taxon>
        <taxon>Stramenopiles</taxon>
        <taxon>Ochrophyta</taxon>
        <taxon>Pelagophyceae</taxon>
        <taxon>Pelagomonadales</taxon>
        <taxon>Pelagomonadaceae</taxon>
        <taxon>Pelagomonas</taxon>
    </lineage>
</organism>
<dbReference type="AlphaFoldDB" id="A0A7S4EDX1"/>
<evidence type="ECO:0000313" key="5">
    <source>
        <dbReference type="Proteomes" id="UP000789595"/>
    </source>
</evidence>
<evidence type="ECO:0000313" key="4">
    <source>
        <dbReference type="EMBL" id="CAH0364900.1"/>
    </source>
</evidence>
<keyword evidence="5" id="KW-1185">Reference proteome</keyword>
<feature type="compositionally biased region" description="Basic residues" evidence="1">
    <location>
        <begin position="214"/>
        <end position="226"/>
    </location>
</feature>
<evidence type="ECO:0000313" key="3">
    <source>
        <dbReference type="EMBL" id="CAE0706562.1"/>
    </source>
</evidence>
<protein>
    <submittedName>
        <fullName evidence="3">Uncharacterized protein</fullName>
    </submittedName>
</protein>
<feature type="chain" id="PRO_5036212422" evidence="2">
    <location>
        <begin position="18"/>
        <end position="226"/>
    </location>
</feature>
<dbReference type="EMBL" id="HBIW01025539">
    <property type="protein sequence ID" value="CAE0706562.1"/>
    <property type="molecule type" value="Transcribed_RNA"/>
</dbReference>
<reference evidence="3" key="1">
    <citation type="submission" date="2021-01" db="EMBL/GenBank/DDBJ databases">
        <authorList>
            <person name="Corre E."/>
            <person name="Pelletier E."/>
            <person name="Niang G."/>
            <person name="Scheremetjew M."/>
            <person name="Finn R."/>
            <person name="Kale V."/>
            <person name="Holt S."/>
            <person name="Cochrane G."/>
            <person name="Meng A."/>
            <person name="Brown T."/>
            <person name="Cohen L."/>
        </authorList>
    </citation>
    <scope>NUCLEOTIDE SEQUENCE</scope>
    <source>
        <strain evidence="3">CCMP1756</strain>
    </source>
</reference>
<gene>
    <name evidence="3" type="ORF">PCAL00307_LOCUS22013</name>
    <name evidence="4" type="ORF">PECAL_1P12900</name>
</gene>
<dbReference type="EMBL" id="CAKKNE010000001">
    <property type="protein sequence ID" value="CAH0364900.1"/>
    <property type="molecule type" value="Genomic_DNA"/>
</dbReference>
<accession>A0A7S4EDX1</accession>
<keyword evidence="2" id="KW-0732">Signal</keyword>
<dbReference type="OrthoDB" id="439808at2759"/>
<dbReference type="Proteomes" id="UP000789595">
    <property type="component" value="Unassembled WGS sequence"/>
</dbReference>
<feature type="region of interest" description="Disordered" evidence="1">
    <location>
        <begin position="37"/>
        <end position="66"/>
    </location>
</feature>
<name>A0A7S4EDX1_9STRA</name>
<sequence>MLRRTAILLHTASLARALTTSTPLFAANAAKKIRPSRDDVDRISWGKPSKKKGVGSRGTPHRLNEAERAEYDRAKARGYVEVAGSAWRKERRDAPLLNTWRNWCDAVALPSISVQKGTDVDLVVVDLSPLRRPDVLEVAAAVRALPTPCASVDVGESEEIVEDEARPIHQLPRYEVAWQAPDRAAAKALAKELAGAFGHAPKKASGGKSAPRVKAGKGRRHGGYGI</sequence>
<feature type="signal peptide" evidence="2">
    <location>
        <begin position="1"/>
        <end position="17"/>
    </location>
</feature>
<evidence type="ECO:0000256" key="1">
    <source>
        <dbReference type="SAM" id="MobiDB-lite"/>
    </source>
</evidence>